<dbReference type="EMBL" id="CP136894">
    <property type="protein sequence ID" value="WOL09466.1"/>
    <property type="molecule type" value="Genomic_DNA"/>
</dbReference>
<name>A0AAQ3QHB2_9LILI</name>
<gene>
    <name evidence="2" type="ORF">Cni_G18219</name>
</gene>
<reference evidence="2 3" key="1">
    <citation type="submission" date="2023-10" db="EMBL/GenBank/DDBJ databases">
        <title>Chromosome-scale genome assembly provides insights into flower coloration mechanisms of Canna indica.</title>
        <authorList>
            <person name="Li C."/>
        </authorList>
    </citation>
    <scope>NUCLEOTIDE SEQUENCE [LARGE SCALE GENOMIC DNA]</scope>
    <source>
        <tissue evidence="2">Flower</tissue>
    </source>
</reference>
<evidence type="ECO:0000313" key="3">
    <source>
        <dbReference type="Proteomes" id="UP001327560"/>
    </source>
</evidence>
<keyword evidence="3" id="KW-1185">Reference proteome</keyword>
<accession>A0AAQ3QHB2</accession>
<evidence type="ECO:0000256" key="1">
    <source>
        <dbReference type="ARBA" id="ARBA00007708"/>
    </source>
</evidence>
<dbReference type="GO" id="GO:0043328">
    <property type="term" value="P:protein transport to vacuole involved in ubiquitin-dependent protein catabolic process via the multivesicular body sorting pathway"/>
    <property type="evidence" value="ECO:0007669"/>
    <property type="project" value="InterPro"/>
</dbReference>
<dbReference type="Proteomes" id="UP001327560">
    <property type="component" value="Chromosome 5"/>
</dbReference>
<dbReference type="PANTHER" id="PTHR45898">
    <property type="entry name" value="TOM1-LIKE PROTEIN"/>
    <property type="match status" value="1"/>
</dbReference>
<dbReference type="InterPro" id="IPR044836">
    <property type="entry name" value="TOL_plant"/>
</dbReference>
<protein>
    <submittedName>
        <fullName evidence="2">Target of Myb protein 1-like</fullName>
    </submittedName>
</protein>
<proteinExistence type="inferred from homology"/>
<sequence>MDMQVWDKILVLLDSWQEAFAGPGGKYPQYYWATTELKSYSLDKKRWFLSKGHNKRIYVAEIWNTLPRALGEHSVNIHSSSYALCIIIIKECPLRIWCSK</sequence>
<dbReference type="PANTHER" id="PTHR45898:SF2">
    <property type="entry name" value="TOM1-LIKE PROTEIN 6"/>
    <property type="match status" value="1"/>
</dbReference>
<comment type="similarity">
    <text evidence="1">Belongs to the TOM1 family.</text>
</comment>
<dbReference type="GO" id="GO:0035091">
    <property type="term" value="F:phosphatidylinositol binding"/>
    <property type="evidence" value="ECO:0007669"/>
    <property type="project" value="InterPro"/>
</dbReference>
<evidence type="ECO:0000313" key="2">
    <source>
        <dbReference type="EMBL" id="WOL09466.1"/>
    </source>
</evidence>
<organism evidence="2 3">
    <name type="scientific">Canna indica</name>
    <name type="common">Indian-shot</name>
    <dbReference type="NCBI Taxonomy" id="4628"/>
    <lineage>
        <taxon>Eukaryota</taxon>
        <taxon>Viridiplantae</taxon>
        <taxon>Streptophyta</taxon>
        <taxon>Embryophyta</taxon>
        <taxon>Tracheophyta</taxon>
        <taxon>Spermatophyta</taxon>
        <taxon>Magnoliopsida</taxon>
        <taxon>Liliopsida</taxon>
        <taxon>Zingiberales</taxon>
        <taxon>Cannaceae</taxon>
        <taxon>Canna</taxon>
    </lineage>
</organism>
<dbReference type="GO" id="GO:0043130">
    <property type="term" value="F:ubiquitin binding"/>
    <property type="evidence" value="ECO:0007669"/>
    <property type="project" value="InterPro"/>
</dbReference>
<dbReference type="AlphaFoldDB" id="A0AAQ3QHB2"/>